<dbReference type="InterPro" id="IPR004706">
    <property type="entry name" value="Arsenical-R_Acr3"/>
</dbReference>
<accession>A0A1E4RTK0</accession>
<dbReference type="GO" id="GO:0015104">
    <property type="term" value="F:antimonite transmembrane transporter activity"/>
    <property type="evidence" value="ECO:0007669"/>
    <property type="project" value="TreeGrafter"/>
</dbReference>
<dbReference type="STRING" id="983966.A0A1E4RTK0"/>
<keyword evidence="4" id="KW-1003">Cell membrane</keyword>
<name>A0A1E4RTK0_CYBJN</name>
<evidence type="ECO:0000256" key="5">
    <source>
        <dbReference type="ARBA" id="ARBA00022692"/>
    </source>
</evidence>
<evidence type="ECO:0000256" key="3">
    <source>
        <dbReference type="ARBA" id="ARBA00022448"/>
    </source>
</evidence>
<dbReference type="PIRSF" id="PIRSF005508">
    <property type="entry name" value="Acr3"/>
    <property type="match status" value="1"/>
</dbReference>
<dbReference type="Proteomes" id="UP000094389">
    <property type="component" value="Unassembled WGS sequence"/>
</dbReference>
<evidence type="ECO:0000256" key="6">
    <source>
        <dbReference type="ARBA" id="ARBA00022989"/>
    </source>
</evidence>
<dbReference type="GO" id="GO:0015297">
    <property type="term" value="F:antiporter activity"/>
    <property type="evidence" value="ECO:0007669"/>
    <property type="project" value="InterPro"/>
</dbReference>
<feature type="transmembrane region" description="Helical" evidence="8">
    <location>
        <begin position="230"/>
        <end position="248"/>
    </location>
</feature>
<dbReference type="GO" id="GO:0005886">
    <property type="term" value="C:plasma membrane"/>
    <property type="evidence" value="ECO:0007669"/>
    <property type="project" value="UniProtKB-SubCell"/>
</dbReference>
<comment type="subcellular location">
    <subcellularLocation>
        <location evidence="1">Cell membrane</location>
        <topology evidence="1">Multi-pass membrane protein</topology>
    </subcellularLocation>
</comment>
<dbReference type="PANTHER" id="PTHR43057:SF1">
    <property type="entry name" value="ARSENICAL-RESISTANCE PROTEIN 3"/>
    <property type="match status" value="1"/>
</dbReference>
<evidence type="ECO:0000256" key="8">
    <source>
        <dbReference type="SAM" id="Phobius"/>
    </source>
</evidence>
<reference evidence="9 10" key="1">
    <citation type="journal article" date="2016" name="Proc. Natl. Acad. Sci. U.S.A.">
        <title>Comparative genomics of biotechnologically important yeasts.</title>
        <authorList>
            <person name="Riley R."/>
            <person name="Haridas S."/>
            <person name="Wolfe K.H."/>
            <person name="Lopes M.R."/>
            <person name="Hittinger C.T."/>
            <person name="Goeker M."/>
            <person name="Salamov A.A."/>
            <person name="Wisecaver J.H."/>
            <person name="Long T.M."/>
            <person name="Calvey C.H."/>
            <person name="Aerts A.L."/>
            <person name="Barry K.W."/>
            <person name="Choi C."/>
            <person name="Clum A."/>
            <person name="Coughlan A.Y."/>
            <person name="Deshpande S."/>
            <person name="Douglass A.P."/>
            <person name="Hanson S.J."/>
            <person name="Klenk H.-P."/>
            <person name="LaButti K.M."/>
            <person name="Lapidus A."/>
            <person name="Lindquist E.A."/>
            <person name="Lipzen A.M."/>
            <person name="Meier-Kolthoff J.P."/>
            <person name="Ohm R.A."/>
            <person name="Otillar R.P."/>
            <person name="Pangilinan J.L."/>
            <person name="Peng Y."/>
            <person name="Rokas A."/>
            <person name="Rosa C.A."/>
            <person name="Scheuner C."/>
            <person name="Sibirny A.A."/>
            <person name="Slot J.C."/>
            <person name="Stielow J.B."/>
            <person name="Sun H."/>
            <person name="Kurtzman C.P."/>
            <person name="Blackwell M."/>
            <person name="Grigoriev I.V."/>
            <person name="Jeffries T.W."/>
        </authorList>
    </citation>
    <scope>NUCLEOTIDE SEQUENCE [LARGE SCALE GENOMIC DNA]</scope>
    <source>
        <strain evidence="10">ATCC 18201 / CBS 1600 / BCRC 20928 / JCM 3617 / NBRC 0987 / NRRL Y-1542</strain>
    </source>
</reference>
<sequence length="407" mass="45708">MKINQRLKTVLSELSWTDRLLTLIIILSIVVGILISVYVPSARDKFDSDVQLAGVGIPLAVGLIVMMIPPLCKVPWESIHKTFLQDRSLHIQLLISVVLNWVVCPLVMFGLSWMVLFNEEEYRIGIIMIGLARCIAMVLVWNELAGGDNTLCSLIVVVNSIMQIVLYAPFQIFYCYVISGTERSGTVTYSQVAESVGAFLGIPFGIALLVRLLGVLVLGKSTYQKRLIPFVSPWSLIALVYTIIVIFIERGYDFIREIGSAFKCFVPLVLYFPITWFGTFYLMRFLSSYVYRRKRRYNADDPEMTESLLCGCEKSLAMDNTRAKSKWCSADYGEVITQTFTAASNNFELSLAIAISVYGSGSKQSIAATFGPLIEVPVLLCLTIVARLFRQCYTWRDDQDGVNMECV</sequence>
<feature type="transmembrane region" description="Helical" evidence="8">
    <location>
        <begin position="122"/>
        <end position="142"/>
    </location>
</feature>
<feature type="transmembrane region" description="Helical" evidence="8">
    <location>
        <begin position="20"/>
        <end position="39"/>
    </location>
</feature>
<dbReference type="AlphaFoldDB" id="A0A1E4RTK0"/>
<feature type="transmembrane region" description="Helical" evidence="8">
    <location>
        <begin position="93"/>
        <end position="116"/>
    </location>
</feature>
<evidence type="ECO:0000256" key="2">
    <source>
        <dbReference type="ARBA" id="ARBA00010110"/>
    </source>
</evidence>
<dbReference type="GO" id="GO:0015105">
    <property type="term" value="F:arsenite transmembrane transporter activity"/>
    <property type="evidence" value="ECO:0007669"/>
    <property type="project" value="TreeGrafter"/>
</dbReference>
<dbReference type="OMA" id="MVLMWGY"/>
<dbReference type="OrthoDB" id="187348at2759"/>
<dbReference type="Pfam" id="PF01758">
    <property type="entry name" value="SBF"/>
    <property type="match status" value="1"/>
</dbReference>
<dbReference type="NCBIfam" id="TIGR00832">
    <property type="entry name" value="acr3"/>
    <property type="match status" value="1"/>
</dbReference>
<evidence type="ECO:0000256" key="4">
    <source>
        <dbReference type="ARBA" id="ARBA00022475"/>
    </source>
</evidence>
<dbReference type="Gene3D" id="1.20.1530.20">
    <property type="match status" value="1"/>
</dbReference>
<organism evidence="9 10">
    <name type="scientific">Cyberlindnera jadinii (strain ATCC 18201 / CBS 1600 / BCRC 20928 / JCM 3617 / NBRC 0987 / NRRL Y-1542)</name>
    <name type="common">Torula yeast</name>
    <name type="synonym">Candida utilis</name>
    <dbReference type="NCBI Taxonomy" id="983966"/>
    <lineage>
        <taxon>Eukaryota</taxon>
        <taxon>Fungi</taxon>
        <taxon>Dikarya</taxon>
        <taxon>Ascomycota</taxon>
        <taxon>Saccharomycotina</taxon>
        <taxon>Saccharomycetes</taxon>
        <taxon>Phaffomycetales</taxon>
        <taxon>Phaffomycetaceae</taxon>
        <taxon>Cyberlindnera</taxon>
    </lineage>
</organism>
<feature type="transmembrane region" description="Helical" evidence="8">
    <location>
        <begin position="268"/>
        <end position="286"/>
    </location>
</feature>
<feature type="transmembrane region" description="Helical" evidence="8">
    <location>
        <begin position="51"/>
        <end position="72"/>
    </location>
</feature>
<dbReference type="InterPro" id="IPR002657">
    <property type="entry name" value="BilAc:Na_symport/Acr3"/>
</dbReference>
<keyword evidence="7 8" id="KW-0472">Membrane</keyword>
<evidence type="ECO:0000313" key="9">
    <source>
        <dbReference type="EMBL" id="ODV70576.1"/>
    </source>
</evidence>
<keyword evidence="3" id="KW-0813">Transport</keyword>
<dbReference type="InterPro" id="IPR038770">
    <property type="entry name" value="Na+/solute_symporter_sf"/>
</dbReference>
<feature type="transmembrane region" description="Helical" evidence="8">
    <location>
        <begin position="199"/>
        <end position="218"/>
    </location>
</feature>
<keyword evidence="6 8" id="KW-1133">Transmembrane helix</keyword>
<evidence type="ECO:0000313" key="10">
    <source>
        <dbReference type="Proteomes" id="UP000094389"/>
    </source>
</evidence>
<dbReference type="RefSeq" id="XP_020067615.1">
    <property type="nucleotide sequence ID" value="XM_020216088.1"/>
</dbReference>
<evidence type="ECO:0000256" key="1">
    <source>
        <dbReference type="ARBA" id="ARBA00004651"/>
    </source>
</evidence>
<feature type="non-terminal residue" evidence="9">
    <location>
        <position position="407"/>
    </location>
</feature>
<dbReference type="PANTHER" id="PTHR43057">
    <property type="entry name" value="ARSENITE EFFLUX TRANSPORTER"/>
    <property type="match status" value="1"/>
</dbReference>
<dbReference type="EMBL" id="KV453992">
    <property type="protein sequence ID" value="ODV70576.1"/>
    <property type="molecule type" value="Genomic_DNA"/>
</dbReference>
<keyword evidence="10" id="KW-1185">Reference proteome</keyword>
<proteinExistence type="inferred from homology"/>
<dbReference type="GeneID" id="30990484"/>
<comment type="similarity">
    <text evidence="2">Belongs to the arsenical resistance-3 (ACR3) (TC 2.A.59) family.</text>
</comment>
<keyword evidence="5 8" id="KW-0812">Transmembrane</keyword>
<protein>
    <submittedName>
        <fullName evidence="9">Arsenite transporter of the plasma membrane</fullName>
    </submittedName>
</protein>
<evidence type="ECO:0000256" key="7">
    <source>
        <dbReference type="ARBA" id="ARBA00023136"/>
    </source>
</evidence>
<feature type="transmembrane region" description="Helical" evidence="8">
    <location>
        <begin position="154"/>
        <end position="179"/>
    </location>
</feature>
<gene>
    <name evidence="9" type="ORF">CYBJADRAFT_170156</name>
</gene>